<gene>
    <name evidence="1" type="ORF">PSQ19_11415</name>
</gene>
<accession>A0ABY7YJS3</accession>
<evidence type="ECO:0000313" key="2">
    <source>
        <dbReference type="Proteomes" id="UP001220530"/>
    </source>
</evidence>
<sequence length="240" mass="26586">MLAEIATYATSVVATPKPFRKHLGPAIGLWARGRRQHVAWTRHIARTNLLLGQTCADQPGHDTAVILGSGPLFDVPLKTIAKKFATVLLVDIAHLAPARRQMRDFANVHPVWHDLSPAQNPDTLDFLHAINGLDWVVSLNLASQLAASVPEQNQRAVIDDHLDGLLALDCPVTLATDLNCTLTDKRGNLQQSFDLLGTRAMPPAPHRWTWEVAPFGEDSRHWRRTHAMAFYPDWKAASSN</sequence>
<dbReference type="RefSeq" id="WP_282217834.1">
    <property type="nucleotide sequence ID" value="NZ_CP118246.1"/>
</dbReference>
<organism evidence="1 2">
    <name type="scientific">Devosia algicola</name>
    <dbReference type="NCBI Taxonomy" id="3026418"/>
    <lineage>
        <taxon>Bacteria</taxon>
        <taxon>Pseudomonadati</taxon>
        <taxon>Pseudomonadota</taxon>
        <taxon>Alphaproteobacteria</taxon>
        <taxon>Hyphomicrobiales</taxon>
        <taxon>Devosiaceae</taxon>
        <taxon>Devosia</taxon>
    </lineage>
</organism>
<dbReference type="Proteomes" id="UP001220530">
    <property type="component" value="Chromosome"/>
</dbReference>
<name>A0ABY7YJS3_9HYPH</name>
<evidence type="ECO:0000313" key="1">
    <source>
        <dbReference type="EMBL" id="WDR01423.1"/>
    </source>
</evidence>
<keyword evidence="2" id="KW-1185">Reference proteome</keyword>
<proteinExistence type="predicted"/>
<evidence type="ECO:0008006" key="3">
    <source>
        <dbReference type="Google" id="ProtNLM"/>
    </source>
</evidence>
<protein>
    <recommendedName>
        <fullName evidence="3">Class I SAM-dependent methyltransferase</fullName>
    </recommendedName>
</protein>
<reference evidence="1 2" key="1">
    <citation type="submission" date="2023-02" db="EMBL/GenBank/DDBJ databases">
        <title>Devosia algicola sp. nov., isolated from the phycosphere of marine algae.</title>
        <authorList>
            <person name="Kim J.M."/>
            <person name="Lee J.K."/>
            <person name="Choi B.J."/>
            <person name="Bayburt H."/>
            <person name="Jeon C.O."/>
        </authorList>
    </citation>
    <scope>NUCLEOTIDE SEQUENCE [LARGE SCALE GENOMIC DNA]</scope>
    <source>
        <strain evidence="1 2">G20-9</strain>
    </source>
</reference>
<dbReference type="EMBL" id="CP118246">
    <property type="protein sequence ID" value="WDR01423.1"/>
    <property type="molecule type" value="Genomic_DNA"/>
</dbReference>